<dbReference type="GO" id="GO:0003677">
    <property type="term" value="F:DNA binding"/>
    <property type="evidence" value="ECO:0007669"/>
    <property type="project" value="UniProtKB-KW"/>
</dbReference>
<dbReference type="InterPro" id="IPR001138">
    <property type="entry name" value="Zn2Cys6_DnaBD"/>
</dbReference>
<sequence length="473" mass="52703">MPKRKPQKRNPDVADPEPSAKRAARLTCKGCRLRKVRCDGGQPDCGICIAYSETCEYDRPPPMTQIRAMADKIAHLEQTLSELRSQNTNMLIDANTTSITQGSSVQTTTYSLSPTLDAVDASLNVSRAYYDTTSALHDPGDSPAQATTTRERVAIIEGPEPQKLQALPMESLDSGELKFWEDQAVQSAAVYLSLPQEVIRRLFATHWTWVHANFMFVPRAIFLRDAATGGKYFSPLLLTVLCLHSTRFMERHLTDNLLARAKLLLSHEIHNEGSIPLVQALLQFSAREIGRGSVSQAWLYAGMSFRIAIDIGLFSYASREPNGIEDTTRARVGHHLAWSCFLWDKTLSLYLGRTPSLPEPPKWDPAMPGTSETELWPPYPFSGGEFASTDSVSSSYLPRPSHLLLTFAFTCKISVVINDILLNIYGSKRTGAVLDFVQSTRGRLQSWRSNLPKVLQIEYHAEPCPPTHIVAQQ</sequence>
<dbReference type="InterPro" id="IPR051615">
    <property type="entry name" value="Transcr_Regulatory_Elem"/>
</dbReference>
<keyword evidence="12" id="KW-1185">Reference proteome</keyword>
<dbReference type="PROSITE" id="PS50048">
    <property type="entry name" value="ZN2_CY6_FUNGAL_2"/>
    <property type="match status" value="1"/>
</dbReference>
<keyword evidence="7" id="KW-0539">Nucleus</keyword>
<dbReference type="Pfam" id="PF04082">
    <property type="entry name" value="Fungal_trans"/>
    <property type="match status" value="1"/>
</dbReference>
<comment type="caution">
    <text evidence="11">The sequence shown here is derived from an EMBL/GenBank/DDBJ whole genome shotgun (WGS) entry which is preliminary data.</text>
</comment>
<gene>
    <name evidence="11" type="ORF">FHETE_7121</name>
</gene>
<reference evidence="11 12" key="1">
    <citation type="submission" date="2020-05" db="EMBL/GenBank/DDBJ databases">
        <title>Identification and distribution of gene clusters putatively required for synthesis of sphingolipid metabolism inhibitors in phylogenetically diverse species of the filamentous fungus Fusarium.</title>
        <authorList>
            <person name="Kim H.-S."/>
            <person name="Busman M."/>
            <person name="Brown D.W."/>
            <person name="Divon H."/>
            <person name="Uhlig S."/>
            <person name="Proctor R.H."/>
        </authorList>
    </citation>
    <scope>NUCLEOTIDE SEQUENCE [LARGE SCALE GENOMIC DNA]</scope>
    <source>
        <strain evidence="11 12">NRRL 20693</strain>
    </source>
</reference>
<dbReference type="Pfam" id="PF00172">
    <property type="entry name" value="Zn_clus"/>
    <property type="match status" value="1"/>
</dbReference>
<dbReference type="InterPro" id="IPR036864">
    <property type="entry name" value="Zn2-C6_fun-type_DNA-bd_sf"/>
</dbReference>
<evidence type="ECO:0000256" key="9">
    <source>
        <dbReference type="SAM" id="MobiDB-lite"/>
    </source>
</evidence>
<evidence type="ECO:0000256" key="8">
    <source>
        <dbReference type="SAM" id="Coils"/>
    </source>
</evidence>
<keyword evidence="6" id="KW-0804">Transcription</keyword>
<dbReference type="OrthoDB" id="4161332at2759"/>
<proteinExistence type="predicted"/>
<evidence type="ECO:0000259" key="10">
    <source>
        <dbReference type="PROSITE" id="PS50048"/>
    </source>
</evidence>
<keyword evidence="3" id="KW-0862">Zinc</keyword>
<dbReference type="Gene3D" id="4.10.240.10">
    <property type="entry name" value="Zn(2)-C6 fungal-type DNA-binding domain"/>
    <property type="match status" value="1"/>
</dbReference>
<dbReference type="GO" id="GO:0006351">
    <property type="term" value="P:DNA-templated transcription"/>
    <property type="evidence" value="ECO:0007669"/>
    <property type="project" value="InterPro"/>
</dbReference>
<keyword evidence="2" id="KW-0479">Metal-binding</keyword>
<evidence type="ECO:0000256" key="1">
    <source>
        <dbReference type="ARBA" id="ARBA00004123"/>
    </source>
</evidence>
<feature type="domain" description="Zn(2)-C6 fungal-type" evidence="10">
    <location>
        <begin position="27"/>
        <end position="57"/>
    </location>
</feature>
<evidence type="ECO:0000256" key="2">
    <source>
        <dbReference type="ARBA" id="ARBA00022723"/>
    </source>
</evidence>
<dbReference type="PANTHER" id="PTHR31313:SF85">
    <property type="entry name" value="ZN(II)2CYS6 TRANSCRIPTION FACTOR (EUROFUNG)"/>
    <property type="match status" value="1"/>
</dbReference>
<evidence type="ECO:0000313" key="11">
    <source>
        <dbReference type="EMBL" id="KAF5664239.1"/>
    </source>
</evidence>
<keyword evidence="4" id="KW-0805">Transcription regulation</keyword>
<evidence type="ECO:0000256" key="5">
    <source>
        <dbReference type="ARBA" id="ARBA00023125"/>
    </source>
</evidence>
<evidence type="ECO:0000313" key="12">
    <source>
        <dbReference type="Proteomes" id="UP000567885"/>
    </source>
</evidence>
<evidence type="ECO:0000256" key="4">
    <source>
        <dbReference type="ARBA" id="ARBA00023015"/>
    </source>
</evidence>
<dbReference type="SUPFAM" id="SSF57701">
    <property type="entry name" value="Zn2/Cys6 DNA-binding domain"/>
    <property type="match status" value="1"/>
</dbReference>
<dbReference type="EMBL" id="JAAGWQ010000135">
    <property type="protein sequence ID" value="KAF5664239.1"/>
    <property type="molecule type" value="Genomic_DNA"/>
</dbReference>
<dbReference type="SMART" id="SM00906">
    <property type="entry name" value="Fungal_trans"/>
    <property type="match status" value="1"/>
</dbReference>
<dbReference type="SMART" id="SM00066">
    <property type="entry name" value="GAL4"/>
    <property type="match status" value="1"/>
</dbReference>
<protein>
    <submittedName>
        <fullName evidence="11">Regulatory protein</fullName>
    </submittedName>
</protein>
<dbReference type="PANTHER" id="PTHR31313">
    <property type="entry name" value="TY1 ENHANCER ACTIVATOR"/>
    <property type="match status" value="1"/>
</dbReference>
<dbReference type="CDD" id="cd12148">
    <property type="entry name" value="fungal_TF_MHR"/>
    <property type="match status" value="1"/>
</dbReference>
<dbReference type="GO" id="GO:0005634">
    <property type="term" value="C:nucleus"/>
    <property type="evidence" value="ECO:0007669"/>
    <property type="project" value="UniProtKB-SubCell"/>
</dbReference>
<dbReference type="Proteomes" id="UP000567885">
    <property type="component" value="Unassembled WGS sequence"/>
</dbReference>
<comment type="subcellular location">
    <subcellularLocation>
        <location evidence="1">Nucleus</location>
    </subcellularLocation>
</comment>
<dbReference type="GO" id="GO:0008270">
    <property type="term" value="F:zinc ion binding"/>
    <property type="evidence" value="ECO:0007669"/>
    <property type="project" value="InterPro"/>
</dbReference>
<evidence type="ECO:0000256" key="7">
    <source>
        <dbReference type="ARBA" id="ARBA00023242"/>
    </source>
</evidence>
<dbReference type="AlphaFoldDB" id="A0A8H5T226"/>
<accession>A0A8H5T226</accession>
<dbReference type="CDD" id="cd00067">
    <property type="entry name" value="GAL4"/>
    <property type="match status" value="1"/>
</dbReference>
<feature type="region of interest" description="Disordered" evidence="9">
    <location>
        <begin position="1"/>
        <end position="21"/>
    </location>
</feature>
<evidence type="ECO:0000256" key="3">
    <source>
        <dbReference type="ARBA" id="ARBA00022833"/>
    </source>
</evidence>
<keyword evidence="5" id="KW-0238">DNA-binding</keyword>
<name>A0A8H5T226_FUSHE</name>
<feature type="coiled-coil region" evidence="8">
    <location>
        <begin position="66"/>
        <end position="93"/>
    </location>
</feature>
<dbReference type="InterPro" id="IPR007219">
    <property type="entry name" value="XnlR_reg_dom"/>
</dbReference>
<dbReference type="PROSITE" id="PS00463">
    <property type="entry name" value="ZN2_CY6_FUNGAL_1"/>
    <property type="match status" value="1"/>
</dbReference>
<organism evidence="11 12">
    <name type="scientific">Fusarium heterosporum</name>
    <dbReference type="NCBI Taxonomy" id="42747"/>
    <lineage>
        <taxon>Eukaryota</taxon>
        <taxon>Fungi</taxon>
        <taxon>Dikarya</taxon>
        <taxon>Ascomycota</taxon>
        <taxon>Pezizomycotina</taxon>
        <taxon>Sordariomycetes</taxon>
        <taxon>Hypocreomycetidae</taxon>
        <taxon>Hypocreales</taxon>
        <taxon>Nectriaceae</taxon>
        <taxon>Fusarium</taxon>
        <taxon>Fusarium heterosporum species complex</taxon>
    </lineage>
</organism>
<evidence type="ECO:0000256" key="6">
    <source>
        <dbReference type="ARBA" id="ARBA00023163"/>
    </source>
</evidence>
<keyword evidence="8" id="KW-0175">Coiled coil</keyword>
<dbReference type="GO" id="GO:0000981">
    <property type="term" value="F:DNA-binding transcription factor activity, RNA polymerase II-specific"/>
    <property type="evidence" value="ECO:0007669"/>
    <property type="project" value="InterPro"/>
</dbReference>